<evidence type="ECO:0000256" key="1">
    <source>
        <dbReference type="SAM" id="MobiDB-lite"/>
    </source>
</evidence>
<evidence type="ECO:0000313" key="3">
    <source>
        <dbReference type="EMBL" id="MFO7192692.1"/>
    </source>
</evidence>
<feature type="domain" description="ER-bound oxygenase mpaB/mpaB'/Rubber oxygenase catalytic" evidence="2">
    <location>
        <begin position="30"/>
        <end position="264"/>
    </location>
</feature>
<accession>A0ABD6FHY2</accession>
<evidence type="ECO:0000259" key="2">
    <source>
        <dbReference type="Pfam" id="PF09995"/>
    </source>
</evidence>
<proteinExistence type="predicted"/>
<dbReference type="InterPro" id="IPR018713">
    <property type="entry name" value="MPAB/Lcp_cat_dom"/>
</dbReference>
<dbReference type="Proteomes" id="UP000249324">
    <property type="component" value="Unassembled WGS sequence"/>
</dbReference>
<dbReference type="EMBL" id="QGUI02000121">
    <property type="protein sequence ID" value="MFO7192692.1"/>
    <property type="molecule type" value="Genomic_DNA"/>
</dbReference>
<feature type="region of interest" description="Disordered" evidence="1">
    <location>
        <begin position="1"/>
        <end position="26"/>
    </location>
</feature>
<protein>
    <submittedName>
        <fullName evidence="3">Oxygenase MpaB family protein</fullName>
    </submittedName>
</protein>
<dbReference type="AlphaFoldDB" id="A0ABD6FHY2"/>
<dbReference type="Pfam" id="PF09995">
    <property type="entry name" value="MPAB_Lcp_cat"/>
    <property type="match status" value="1"/>
</dbReference>
<feature type="compositionally biased region" description="Basic and acidic residues" evidence="1">
    <location>
        <begin position="1"/>
        <end position="10"/>
    </location>
</feature>
<dbReference type="PANTHER" id="PTHR36151">
    <property type="entry name" value="BLR2777 PROTEIN"/>
    <property type="match status" value="1"/>
</dbReference>
<organism evidence="3 4">
    <name type="scientific">Thermocrispum agreste</name>
    <dbReference type="NCBI Taxonomy" id="37925"/>
    <lineage>
        <taxon>Bacteria</taxon>
        <taxon>Bacillati</taxon>
        <taxon>Actinomycetota</taxon>
        <taxon>Actinomycetes</taxon>
        <taxon>Pseudonocardiales</taxon>
        <taxon>Pseudonocardiaceae</taxon>
        <taxon>Thermocrispum</taxon>
    </lineage>
</organism>
<reference evidence="3 4" key="1">
    <citation type="journal article" date="2021" name="BMC Genomics">
        <title>Genome-resolved metagenome and metatranscriptome analyses of thermophilic composting reveal key bacterial players and their metabolic interactions.</title>
        <authorList>
            <person name="Braga L.P.P."/>
            <person name="Pereira R.V."/>
            <person name="Martins L.F."/>
            <person name="Moura L.M.S."/>
            <person name="Sanchez F.B."/>
            <person name="Patane J.S.L."/>
            <person name="da Silva A.M."/>
            <person name="Setubal J.C."/>
        </authorList>
    </citation>
    <scope>NUCLEOTIDE SEQUENCE [LARGE SCALE GENOMIC DNA]</scope>
    <source>
        <strain evidence="3">ZC4RG45</strain>
    </source>
</reference>
<comment type="caution">
    <text evidence="3">The sequence shown here is derived from an EMBL/GenBank/DDBJ whole genome shotgun (WGS) entry which is preliminary data.</text>
</comment>
<gene>
    <name evidence="3" type="ORF">DIU77_010670</name>
</gene>
<evidence type="ECO:0000313" key="4">
    <source>
        <dbReference type="Proteomes" id="UP000249324"/>
    </source>
</evidence>
<sequence>MTTDAARGERAAQAGRTTGPKPLGPDSLTWQVFGDWRGLLQALWAGSMQNMHPQLGAAVAQHSTFFDERMPRLFRSLYPIGGVVFDGDRAVETARQVRGYHDHIKGVDERGRRYHALSPDVFYWAHATFFVGTMLTKEYFCGGITEAERRQLFDEHVQWYRLYGVSMRPVPGSWEEFQEYYDHMCRNVLEPHPTALAVLDLSGLDKPLQLAGLPDGVWSWLRRHIEKRYVWLTVGMYHPAVRDKLGFTWSDRDERRLRAFGRWVDRVFRLLPKRVKWHPRAYHGWLRATGKLPPGTPLPETPRRWLPPESERGKPWHYSPDV</sequence>
<name>A0ABD6FHY2_9PSEU</name>
<feature type="region of interest" description="Disordered" evidence="1">
    <location>
        <begin position="293"/>
        <end position="322"/>
    </location>
</feature>
<dbReference type="PANTHER" id="PTHR36151:SF3">
    <property type="entry name" value="ER-BOUND OXYGENASE MPAB_MPAB'_RUBBER OXYGENASE CATALYTIC DOMAIN-CONTAINING PROTEIN"/>
    <property type="match status" value="1"/>
</dbReference>